<dbReference type="RefSeq" id="XP_017994797.1">
    <property type="nucleotide sequence ID" value="XM_018145050.1"/>
</dbReference>
<comment type="caution">
    <text evidence="7">The sequence shown here is derived from an EMBL/GenBank/DDBJ whole genome shotgun (WGS) entry which is preliminary data.</text>
</comment>
<dbReference type="Pfam" id="PF09763">
    <property type="entry name" value="Sec3_CC"/>
    <property type="match status" value="1"/>
</dbReference>
<dbReference type="InterPro" id="IPR048628">
    <property type="entry name" value="Sec3_C"/>
</dbReference>
<feature type="compositionally biased region" description="Basic and acidic residues" evidence="5">
    <location>
        <begin position="319"/>
        <end position="330"/>
    </location>
</feature>
<feature type="region of interest" description="Disordered" evidence="5">
    <location>
        <begin position="598"/>
        <end position="721"/>
    </location>
</feature>
<name>A0A0N1H2T5_9EURO</name>
<feature type="region of interest" description="Disordered" evidence="5">
    <location>
        <begin position="222"/>
        <end position="584"/>
    </location>
</feature>
<dbReference type="InterPro" id="IPR028258">
    <property type="entry name" value="Sec3-PIP2_bind"/>
</dbReference>
<evidence type="ECO:0000256" key="5">
    <source>
        <dbReference type="SAM" id="MobiDB-lite"/>
    </source>
</evidence>
<dbReference type="VEuPathDB" id="FungiDB:AB675_4883"/>
<comment type="similarity">
    <text evidence="1">Belongs to the SEC3 family.</text>
</comment>
<evidence type="ECO:0000256" key="1">
    <source>
        <dbReference type="ARBA" id="ARBA00006518"/>
    </source>
</evidence>
<feature type="compositionally biased region" description="Polar residues" evidence="5">
    <location>
        <begin position="394"/>
        <end position="416"/>
    </location>
</feature>
<protein>
    <submittedName>
        <fullName evidence="7">Exocyst complex component SEC3</fullName>
    </submittedName>
</protein>
<feature type="compositionally biased region" description="Polar residues" evidence="5">
    <location>
        <begin position="28"/>
        <end position="48"/>
    </location>
</feature>
<feature type="compositionally biased region" description="Basic and acidic residues" evidence="5">
    <location>
        <begin position="292"/>
        <end position="308"/>
    </location>
</feature>
<feature type="region of interest" description="Disordered" evidence="5">
    <location>
        <begin position="1"/>
        <end position="51"/>
    </location>
</feature>
<feature type="domain" description="Exocyst complex component Sec3 PIP2-binding N-terminal" evidence="6">
    <location>
        <begin position="102"/>
        <end position="203"/>
    </location>
</feature>
<feature type="compositionally biased region" description="Polar residues" evidence="5">
    <location>
        <begin position="355"/>
        <end position="379"/>
    </location>
</feature>
<proteinExistence type="inferred from homology"/>
<sequence>MSYGGMNQQRGGIPNSGRGFQQAGPDTRNGSLGSLPGHTSDSALSNQDRAARFEDEKKRIIESCFAKRDPDGTNLESYITHVRVAEDAMYPSSPAPANSPAANKKNRIILVAVRRSGKVRVHKARENPNGSFSIGKTWNLDELSAIQSYTAFNPSTNQESMEKQWAGTTGFLVTLGKPYYWQASTAKEKDFFIASLTKIFRKYTGGRAPQLIGFAPQEMDMLTASTPGNTPAMGGVSPNLNAGGLPSPVPTPPSMPAAMSPRPQSPLALRAPARPNQQPDPPQNRPYNRTNVRPETREGQRMPSEEPTRSPARFPAKIESTEDLRKRSLGDKSASSGTWGSLSDMPQPLRPSASPKPSVSSTQPSESISELPANRQNGVPKNAMAQYGPGGRNFSFSKSQESVAAASDYSNPSRPSTAAERKPTEPVPPVPPINDPPPDRLRPQIGSNREAARSEKSLQSPSASQFVTPAASPGATRNESRNDEPEPLKLSKGITTQAKQSTEPKEYFDTKAASDTKGNDAVMQGPPDLPAEHILSESPLTPVGDNVVASPDSVKAPESELSTKKEKEEEYRPGLGPMMKKKSAKDIANQFRKAALAASAFQPRQGGAGARLKAMQDKNSNEPDGITSVVPAPLLRGMSTDSVASDKPSITSPPPEKDKDRPRTPLASAFLPKVQLQRTATDNSVKAPTETPRPVDEPQELTKLEPSEPVRSGSPERKKRQKLEIEVGKYCAILGVDPRVMEGRGADFNEILTEFGWEGRLSEKQKIENFESAIRRENGRAQAAGWLGHIEQQEVKVADLSRAFDKAIAECEEMDGLLTLYSHELDTLAEDIEYIEAQSQGLQVQTANQKLLQSELQGLLKTLTISSSDLRALQSAPLDSADGVQSIEMSLLTLYRALLTIDPEIRQNKTRKAASTCNERSGVGVYADQEIGQMRAVTQKKEEYREETLQFLRRFNQHMTAMFKQTEQRTSEDNSRSLASVSSSSLLLPSLQSSRQELWSYSPIMLFVREVNSYEWSTLISRYEINIKNAYVDNFREYISHNKKKASKPAGEELEALFTHQEKDKGEESMTSTAARKLTVKRGKTVKAGGLRRTFDRRDGKPDAWEIFDSVLQEQAKVVAEEQNFIVHFFHLTSQTSVDWLDNLGSKTSAQRSLPNLSTQLPYDADRDMAKQVQNTVEGIYSFWTPELEQLTDWAVGVLCALERTLATYEETNQEYMTRALRGLHDRLAGLFQKFIDEQVKAIEETKVKVSKRKGIIPFMRTFPIFSSIVEGMIPQEFYHNESLELRFILNDAYSRILKAMWESLSFIAKDNPASGTSTGVASTTAPAAGSGDPEDKEALNYHILLIENMNHYLEEVQVHDNMILRDWRDRAEKDMYKHLSQYVDAVIRRPMGKWLDFLESTEALLKTNEGNPTVIANKPSHSRSSAKKVLSSYDAKEVRKGVETLKKSADSRKGLISRVLEECNIRYDHAWDRMDVIVRQVYEGNLEIEWKKAEVGALFKR</sequence>
<keyword evidence="8" id="KW-1185">Reference proteome</keyword>
<dbReference type="GO" id="GO:0000145">
    <property type="term" value="C:exocyst"/>
    <property type="evidence" value="ECO:0007669"/>
    <property type="project" value="InterPro"/>
</dbReference>
<dbReference type="PANTHER" id="PTHR16092:SF14">
    <property type="entry name" value="EXOCYST COMPLEX COMPONENT 1 ISOFORM X1"/>
    <property type="match status" value="1"/>
</dbReference>
<organism evidence="7 8">
    <name type="scientific">Cyphellophora attinorum</name>
    <dbReference type="NCBI Taxonomy" id="1664694"/>
    <lineage>
        <taxon>Eukaryota</taxon>
        <taxon>Fungi</taxon>
        <taxon>Dikarya</taxon>
        <taxon>Ascomycota</taxon>
        <taxon>Pezizomycotina</taxon>
        <taxon>Eurotiomycetes</taxon>
        <taxon>Chaetothyriomycetidae</taxon>
        <taxon>Chaetothyriales</taxon>
        <taxon>Cyphellophoraceae</taxon>
        <taxon>Cyphellophora</taxon>
    </lineage>
</organism>
<dbReference type="GO" id="GO:0006893">
    <property type="term" value="P:Golgi to plasma membrane transport"/>
    <property type="evidence" value="ECO:0007669"/>
    <property type="project" value="TreeGrafter"/>
</dbReference>
<dbReference type="FunFam" id="2.30.29.90:FF:000003">
    <property type="entry name" value="Exocyst complex component Sec3"/>
    <property type="match status" value="1"/>
</dbReference>
<keyword evidence="4" id="KW-0175">Coiled coil</keyword>
<feature type="compositionally biased region" description="Polar residues" evidence="5">
    <location>
        <begin position="1"/>
        <end position="10"/>
    </location>
</feature>
<feature type="region of interest" description="Disordered" evidence="5">
    <location>
        <begin position="1314"/>
        <end position="1335"/>
    </location>
</feature>
<accession>A0A0N1H2T5</accession>
<dbReference type="Pfam" id="PF20654">
    <property type="entry name" value="Sec3_C-term"/>
    <property type="match status" value="1"/>
</dbReference>
<feature type="compositionally biased region" description="Polar residues" evidence="5">
    <location>
        <begin position="676"/>
        <end position="686"/>
    </location>
</feature>
<feature type="compositionally biased region" description="Basic and acidic residues" evidence="5">
    <location>
        <begin position="478"/>
        <end position="489"/>
    </location>
</feature>
<keyword evidence="3" id="KW-0268">Exocytosis</keyword>
<dbReference type="SMART" id="SM01313">
    <property type="entry name" value="Sec3-PIP2_bind"/>
    <property type="match status" value="1"/>
</dbReference>
<evidence type="ECO:0000256" key="2">
    <source>
        <dbReference type="ARBA" id="ARBA00022448"/>
    </source>
</evidence>
<feature type="compositionally biased region" description="Basic and acidic residues" evidence="5">
    <location>
        <begin position="502"/>
        <end position="518"/>
    </location>
</feature>
<feature type="compositionally biased region" description="Low complexity" evidence="5">
    <location>
        <begin position="256"/>
        <end position="277"/>
    </location>
</feature>
<dbReference type="Pfam" id="PF15277">
    <property type="entry name" value="Sec3-PIP2_bind"/>
    <property type="match status" value="1"/>
</dbReference>
<feature type="compositionally biased region" description="Basic and acidic residues" evidence="5">
    <location>
        <begin position="693"/>
        <end position="708"/>
    </location>
</feature>
<dbReference type="GO" id="GO:0005546">
    <property type="term" value="F:phosphatidylinositol-4,5-bisphosphate binding"/>
    <property type="evidence" value="ECO:0007669"/>
    <property type="project" value="TreeGrafter"/>
</dbReference>
<evidence type="ECO:0000259" key="6">
    <source>
        <dbReference type="SMART" id="SM01313"/>
    </source>
</evidence>
<dbReference type="PANTHER" id="PTHR16092">
    <property type="entry name" value="SEC3/SYNTAXIN-RELATED"/>
    <property type="match status" value="1"/>
</dbReference>
<evidence type="ECO:0000313" key="7">
    <source>
        <dbReference type="EMBL" id="KPI34834.1"/>
    </source>
</evidence>
<dbReference type="InterPro" id="IPR019160">
    <property type="entry name" value="Sec3_CC"/>
</dbReference>
<feature type="compositionally biased region" description="Polar residues" evidence="5">
    <location>
        <begin position="457"/>
        <end position="467"/>
    </location>
</feature>
<keyword evidence="2" id="KW-0813">Transport</keyword>
<dbReference type="OrthoDB" id="27109at2759"/>
<feature type="compositionally biased region" description="Low complexity" evidence="5">
    <location>
        <begin position="1314"/>
        <end position="1332"/>
    </location>
</feature>
<dbReference type="GO" id="GO:0005886">
    <property type="term" value="C:plasma membrane"/>
    <property type="evidence" value="ECO:0007669"/>
    <property type="project" value="TreeGrafter"/>
</dbReference>
<gene>
    <name evidence="7" type="ORF">AB675_4883</name>
</gene>
<dbReference type="Proteomes" id="UP000038010">
    <property type="component" value="Unassembled WGS sequence"/>
</dbReference>
<dbReference type="EMBL" id="LFJN01000049">
    <property type="protein sequence ID" value="KPI34834.1"/>
    <property type="molecule type" value="Genomic_DNA"/>
</dbReference>
<dbReference type="CDD" id="cd13315">
    <property type="entry name" value="PH_Sec3"/>
    <property type="match status" value="1"/>
</dbReference>
<dbReference type="STRING" id="1664694.A0A0N1H2T5"/>
<dbReference type="GeneID" id="28736930"/>
<evidence type="ECO:0000256" key="3">
    <source>
        <dbReference type="ARBA" id="ARBA00022483"/>
    </source>
</evidence>
<reference evidence="7 8" key="1">
    <citation type="submission" date="2015-06" db="EMBL/GenBank/DDBJ databases">
        <title>Draft genome of the ant-associated black yeast Phialophora attae CBS 131958.</title>
        <authorList>
            <person name="Moreno L.F."/>
            <person name="Stielow B.J."/>
            <person name="de Hoog S."/>
            <person name="Vicente V.A."/>
            <person name="Weiss V.A."/>
            <person name="de Vries M."/>
            <person name="Cruz L.M."/>
            <person name="Souza E.M."/>
        </authorList>
    </citation>
    <scope>NUCLEOTIDE SEQUENCE [LARGE SCALE GENOMIC DNA]</scope>
    <source>
        <strain evidence="7 8">CBS 131958</strain>
    </source>
</reference>
<feature type="compositionally biased region" description="Basic and acidic residues" evidence="5">
    <location>
        <begin position="555"/>
        <end position="572"/>
    </location>
</feature>
<feature type="compositionally biased region" description="Pro residues" evidence="5">
    <location>
        <begin position="425"/>
        <end position="436"/>
    </location>
</feature>
<dbReference type="Gene3D" id="2.30.29.90">
    <property type="match status" value="1"/>
</dbReference>
<evidence type="ECO:0000256" key="4">
    <source>
        <dbReference type="ARBA" id="ARBA00023054"/>
    </source>
</evidence>
<evidence type="ECO:0000313" key="8">
    <source>
        <dbReference type="Proteomes" id="UP000038010"/>
    </source>
</evidence>
<dbReference type="GO" id="GO:0006887">
    <property type="term" value="P:exocytosis"/>
    <property type="evidence" value="ECO:0007669"/>
    <property type="project" value="UniProtKB-KW"/>
</dbReference>